<proteinExistence type="predicted"/>
<dbReference type="SUPFAM" id="SSF54001">
    <property type="entry name" value="Cysteine proteinases"/>
    <property type="match status" value="1"/>
</dbReference>
<name>X1I1J1_9ZZZZ</name>
<reference evidence="1" key="1">
    <citation type="journal article" date="2014" name="Front. Microbiol.">
        <title>High frequency of phylogenetically diverse reductive dehalogenase-homologous genes in deep subseafloor sedimentary metagenomes.</title>
        <authorList>
            <person name="Kawai M."/>
            <person name="Futagami T."/>
            <person name="Toyoda A."/>
            <person name="Takaki Y."/>
            <person name="Nishi S."/>
            <person name="Hori S."/>
            <person name="Arai W."/>
            <person name="Tsubouchi T."/>
            <person name="Morono Y."/>
            <person name="Uchiyama I."/>
            <person name="Ito T."/>
            <person name="Fujiyama A."/>
            <person name="Inagaki F."/>
            <person name="Takami H."/>
        </authorList>
    </citation>
    <scope>NUCLEOTIDE SEQUENCE</scope>
    <source>
        <strain evidence="1">Expedition CK06-06</strain>
    </source>
</reference>
<accession>X1I1J1</accession>
<comment type="caution">
    <text evidence="1">The sequence shown here is derived from an EMBL/GenBank/DDBJ whole genome shotgun (WGS) entry which is preliminary data.</text>
</comment>
<dbReference type="Gene3D" id="3.30.460.70">
    <property type="match status" value="1"/>
</dbReference>
<protein>
    <submittedName>
        <fullName evidence="1">Uncharacterized protein</fullName>
    </submittedName>
</protein>
<dbReference type="InterPro" id="IPR038765">
    <property type="entry name" value="Papain-like_cys_pep_sf"/>
</dbReference>
<dbReference type="AlphaFoldDB" id="X1I1J1"/>
<dbReference type="EMBL" id="BARU01020063">
    <property type="protein sequence ID" value="GAH59944.1"/>
    <property type="molecule type" value="Genomic_DNA"/>
</dbReference>
<evidence type="ECO:0000313" key="1">
    <source>
        <dbReference type="EMBL" id="GAH59944.1"/>
    </source>
</evidence>
<sequence>MSSLQLRNMLGRHLELQPDKAILWDRRYYCVKHSDWGRIFSDVLLNMPKYTKDKFDCENFALLVSARVAEKYKLNACGIAIGDSPWGYHGFNIFLSDVGLFYLEPQNGDVFPVGEVSGYKADLVIFG</sequence>
<organism evidence="1">
    <name type="scientific">marine sediment metagenome</name>
    <dbReference type="NCBI Taxonomy" id="412755"/>
    <lineage>
        <taxon>unclassified sequences</taxon>
        <taxon>metagenomes</taxon>
        <taxon>ecological metagenomes</taxon>
    </lineage>
</organism>
<gene>
    <name evidence="1" type="ORF">S03H2_32985</name>
</gene>